<dbReference type="AlphaFoldDB" id="A0A9W9W8D2"/>
<protein>
    <submittedName>
        <fullName evidence="8">Alpha-N-arabinofuranosidase 2</fullName>
    </submittedName>
</protein>
<feature type="signal peptide" evidence="7">
    <location>
        <begin position="1"/>
        <end position="18"/>
    </location>
</feature>
<evidence type="ECO:0000313" key="9">
    <source>
        <dbReference type="Proteomes" id="UP001147747"/>
    </source>
</evidence>
<dbReference type="SUPFAM" id="SSF75005">
    <property type="entry name" value="Arabinanase/levansucrase/invertase"/>
    <property type="match status" value="1"/>
</dbReference>
<dbReference type="GO" id="GO:0004553">
    <property type="term" value="F:hydrolase activity, hydrolyzing O-glycosyl compounds"/>
    <property type="evidence" value="ECO:0007669"/>
    <property type="project" value="InterPro"/>
</dbReference>
<dbReference type="Proteomes" id="UP001147747">
    <property type="component" value="Unassembled WGS sequence"/>
</dbReference>
<comment type="similarity">
    <text evidence="1 5">Belongs to the glycosyl hydrolase 43 family.</text>
</comment>
<dbReference type="PANTHER" id="PTHR43817:SF1">
    <property type="entry name" value="HYDROLASE, FAMILY 43, PUTATIVE (AFU_ORTHOLOGUE AFUA_3G01660)-RELATED"/>
    <property type="match status" value="1"/>
</dbReference>
<gene>
    <name evidence="8" type="ORF">N7509_002085</name>
</gene>
<dbReference type="GeneID" id="81365702"/>
<keyword evidence="9" id="KW-1185">Reference proteome</keyword>
<proteinExistence type="inferred from homology"/>
<dbReference type="GO" id="GO:0005975">
    <property type="term" value="P:carbohydrate metabolic process"/>
    <property type="evidence" value="ECO:0007669"/>
    <property type="project" value="InterPro"/>
</dbReference>
<dbReference type="Gene3D" id="2.115.10.20">
    <property type="entry name" value="Glycosyl hydrolase domain, family 43"/>
    <property type="match status" value="1"/>
</dbReference>
<evidence type="ECO:0000256" key="5">
    <source>
        <dbReference type="RuleBase" id="RU361187"/>
    </source>
</evidence>
<reference evidence="8" key="1">
    <citation type="submission" date="2022-12" db="EMBL/GenBank/DDBJ databases">
        <authorList>
            <person name="Petersen C."/>
        </authorList>
    </citation>
    <scope>NUCLEOTIDE SEQUENCE</scope>
    <source>
        <strain evidence="8">IBT 29677</strain>
    </source>
</reference>
<sequence>MRLLKQWLFPLFVCLANGQSFDPNNVKSPNQFDPAHVGTNKSSGTTYSNPIMTTNAGDPFMVHHDGWYLFTYSTNDNITLKRSRSLTDNWDTAETKLLFKPDPESGDPWSTDLWAPEIHQIDDRWYIIFSATPDADSPHPLQDAICPFECPAVNHRMFVLESDGSDPWASNYFMKGMLNTFDQFAIDGTYFRYNNQLYHIYSCWEDTYSAWPANLCITHLSSPWNVSSSLTQRRMISVPDEPWEQVPYGRAGRLATNEGPQQLTNPKTGQNFVVYSAARVNTPFYCLGMLELVGDDPMEYQNWRKHRDGCVFHQNPDAEVYGTGHASYTTSPDGTESYVVYHAQTTDDPTPDLYRTVRTQKFTWNEDGTPNFPKALNGPFPVPKGQK</sequence>
<evidence type="ECO:0000313" key="8">
    <source>
        <dbReference type="EMBL" id="KAJ5408202.1"/>
    </source>
</evidence>
<name>A0A9W9W8D2_9EURO</name>
<accession>A0A9W9W8D2</accession>
<evidence type="ECO:0000256" key="7">
    <source>
        <dbReference type="SAM" id="SignalP"/>
    </source>
</evidence>
<reference evidence="8" key="2">
    <citation type="journal article" date="2023" name="IMA Fungus">
        <title>Comparative genomic study of the Penicillium genus elucidates a diverse pangenome and 15 lateral gene transfer events.</title>
        <authorList>
            <person name="Petersen C."/>
            <person name="Sorensen T."/>
            <person name="Nielsen M.R."/>
            <person name="Sondergaard T.E."/>
            <person name="Sorensen J.L."/>
            <person name="Fitzpatrick D.A."/>
            <person name="Frisvad J.C."/>
            <person name="Nielsen K.L."/>
        </authorList>
    </citation>
    <scope>NUCLEOTIDE SEQUENCE</scope>
    <source>
        <strain evidence="8">IBT 29677</strain>
    </source>
</reference>
<comment type="caution">
    <text evidence="8">The sequence shown here is derived from an EMBL/GenBank/DDBJ whole genome shotgun (WGS) entry which is preliminary data.</text>
</comment>
<organism evidence="8 9">
    <name type="scientific">Penicillium cosmopolitanum</name>
    <dbReference type="NCBI Taxonomy" id="1131564"/>
    <lineage>
        <taxon>Eukaryota</taxon>
        <taxon>Fungi</taxon>
        <taxon>Dikarya</taxon>
        <taxon>Ascomycota</taxon>
        <taxon>Pezizomycotina</taxon>
        <taxon>Eurotiomycetes</taxon>
        <taxon>Eurotiomycetidae</taxon>
        <taxon>Eurotiales</taxon>
        <taxon>Aspergillaceae</taxon>
        <taxon>Penicillium</taxon>
    </lineage>
</organism>
<evidence type="ECO:0000256" key="4">
    <source>
        <dbReference type="ARBA" id="ARBA00023295"/>
    </source>
</evidence>
<dbReference type="EMBL" id="JAPZBU010000004">
    <property type="protein sequence ID" value="KAJ5408202.1"/>
    <property type="molecule type" value="Genomic_DNA"/>
</dbReference>
<evidence type="ECO:0000256" key="3">
    <source>
        <dbReference type="ARBA" id="ARBA00022801"/>
    </source>
</evidence>
<dbReference type="InterPro" id="IPR006710">
    <property type="entry name" value="Glyco_hydro_43"/>
</dbReference>
<dbReference type="Pfam" id="PF04616">
    <property type="entry name" value="Glyco_hydro_43"/>
    <property type="match status" value="1"/>
</dbReference>
<evidence type="ECO:0000256" key="1">
    <source>
        <dbReference type="ARBA" id="ARBA00009865"/>
    </source>
</evidence>
<evidence type="ECO:0000256" key="6">
    <source>
        <dbReference type="SAM" id="MobiDB-lite"/>
    </source>
</evidence>
<dbReference type="InterPro" id="IPR023296">
    <property type="entry name" value="Glyco_hydro_beta-prop_sf"/>
</dbReference>
<keyword evidence="4 5" id="KW-0326">Glycosidase</keyword>
<dbReference type="RefSeq" id="XP_056492517.1">
    <property type="nucleotide sequence ID" value="XM_056626722.1"/>
</dbReference>
<dbReference type="CDD" id="cd18820">
    <property type="entry name" value="GH43_LbAraf43-like"/>
    <property type="match status" value="1"/>
</dbReference>
<keyword evidence="3 5" id="KW-0378">Hydrolase</keyword>
<evidence type="ECO:0000256" key="2">
    <source>
        <dbReference type="ARBA" id="ARBA00022729"/>
    </source>
</evidence>
<keyword evidence="2 7" id="KW-0732">Signal</keyword>
<dbReference type="OrthoDB" id="272289at2759"/>
<feature type="chain" id="PRO_5040746481" evidence="7">
    <location>
        <begin position="19"/>
        <end position="387"/>
    </location>
</feature>
<feature type="region of interest" description="Disordered" evidence="6">
    <location>
        <begin position="366"/>
        <end position="387"/>
    </location>
</feature>
<dbReference type="PANTHER" id="PTHR43817">
    <property type="entry name" value="GLYCOSYL HYDROLASE"/>
    <property type="match status" value="1"/>
</dbReference>